<dbReference type="Proteomes" id="UP001501521">
    <property type="component" value="Unassembled WGS sequence"/>
</dbReference>
<dbReference type="SUPFAM" id="SSF53067">
    <property type="entry name" value="Actin-like ATPase domain"/>
    <property type="match status" value="1"/>
</dbReference>
<evidence type="ECO:0000313" key="2">
    <source>
        <dbReference type="Proteomes" id="UP001501521"/>
    </source>
</evidence>
<name>A0ABP9FKC9_9ACTN</name>
<sequence>MIGHVAQGVRPLILALDPDAVLLGGELAENGQQLRSVLTTQIASLGLTPPSIHVVEGSVDAIMRGAPQMAVAQARDAIASSLMAE</sequence>
<protein>
    <recommendedName>
        <fullName evidence="3">ROK family protein</fullName>
    </recommendedName>
</protein>
<evidence type="ECO:0000313" key="1">
    <source>
        <dbReference type="EMBL" id="GAA4902789.1"/>
    </source>
</evidence>
<comment type="caution">
    <text evidence="1">The sequence shown here is derived from an EMBL/GenBank/DDBJ whole genome shotgun (WGS) entry which is preliminary data.</text>
</comment>
<dbReference type="EMBL" id="BAABLV010000035">
    <property type="protein sequence ID" value="GAA4902789.1"/>
    <property type="molecule type" value="Genomic_DNA"/>
</dbReference>
<dbReference type="InterPro" id="IPR043129">
    <property type="entry name" value="ATPase_NBD"/>
</dbReference>
<dbReference type="Gene3D" id="3.30.420.40">
    <property type="match status" value="1"/>
</dbReference>
<dbReference type="RefSeq" id="WP_345582782.1">
    <property type="nucleotide sequence ID" value="NZ_BAABLV010000035.1"/>
</dbReference>
<gene>
    <name evidence="1" type="ORF">GCM10025789_21990</name>
</gene>
<evidence type="ECO:0008006" key="3">
    <source>
        <dbReference type="Google" id="ProtNLM"/>
    </source>
</evidence>
<proteinExistence type="predicted"/>
<keyword evidence="2" id="KW-1185">Reference proteome</keyword>
<accession>A0ABP9FKC9</accession>
<organism evidence="1 2">
    <name type="scientific">Tessaracoccus lubricantis</name>
    <dbReference type="NCBI Taxonomy" id="545543"/>
    <lineage>
        <taxon>Bacteria</taxon>
        <taxon>Bacillati</taxon>
        <taxon>Actinomycetota</taxon>
        <taxon>Actinomycetes</taxon>
        <taxon>Propionibacteriales</taxon>
        <taxon>Propionibacteriaceae</taxon>
        <taxon>Tessaracoccus</taxon>
    </lineage>
</organism>
<reference evidence="2" key="1">
    <citation type="journal article" date="2019" name="Int. J. Syst. Evol. Microbiol.">
        <title>The Global Catalogue of Microorganisms (GCM) 10K type strain sequencing project: providing services to taxonomists for standard genome sequencing and annotation.</title>
        <authorList>
            <consortium name="The Broad Institute Genomics Platform"/>
            <consortium name="The Broad Institute Genome Sequencing Center for Infectious Disease"/>
            <person name="Wu L."/>
            <person name="Ma J."/>
        </authorList>
    </citation>
    <scope>NUCLEOTIDE SEQUENCE [LARGE SCALE GENOMIC DNA]</scope>
    <source>
        <strain evidence="2">JCM 19125</strain>
    </source>
</reference>